<dbReference type="PANTHER" id="PTHR33478">
    <property type="entry name" value="EXTRACELLULAR METALLOPROTEINASE MEP"/>
    <property type="match status" value="1"/>
</dbReference>
<feature type="domain" description="FTP" evidence="6">
    <location>
        <begin position="60"/>
        <end position="108"/>
    </location>
</feature>
<evidence type="ECO:0000256" key="5">
    <source>
        <dbReference type="ARBA" id="ARBA00023049"/>
    </source>
</evidence>
<keyword evidence="4" id="KW-0862">Zinc</keyword>
<gene>
    <name evidence="7" type="ORF">THIOM_003952</name>
</gene>
<dbReference type="Proteomes" id="UP000076962">
    <property type="component" value="Unassembled WGS sequence"/>
</dbReference>
<reference evidence="7 8" key="1">
    <citation type="submission" date="2016-05" db="EMBL/GenBank/DDBJ databases">
        <title>Single-cell genome of chain-forming Candidatus Thiomargarita nelsonii and comparison to other large sulfur-oxidizing bacteria.</title>
        <authorList>
            <person name="Winkel M."/>
            <person name="Salman V."/>
            <person name="Woyke T."/>
            <person name="Schulz-Vogt H."/>
            <person name="Richter M."/>
            <person name="Flood B."/>
            <person name="Bailey J."/>
            <person name="Amann R."/>
            <person name="Mussmann M."/>
        </authorList>
    </citation>
    <scope>NUCLEOTIDE SEQUENCE [LARGE SCALE GENOMIC DNA]</scope>
    <source>
        <strain evidence="7 8">THI036</strain>
    </source>
</reference>
<accession>A0A0A6RI65</accession>
<dbReference type="Pfam" id="PF07504">
    <property type="entry name" value="FTP"/>
    <property type="match status" value="1"/>
</dbReference>
<keyword evidence="8" id="KW-1185">Reference proteome</keyword>
<comment type="caution">
    <text evidence="7">The sequence shown here is derived from an EMBL/GenBank/DDBJ whole genome shotgun (WGS) entry which is preliminary data.</text>
</comment>
<evidence type="ECO:0000256" key="1">
    <source>
        <dbReference type="ARBA" id="ARBA00022670"/>
    </source>
</evidence>
<dbReference type="GO" id="GO:0006508">
    <property type="term" value="P:proteolysis"/>
    <property type="evidence" value="ECO:0007669"/>
    <property type="project" value="UniProtKB-KW"/>
</dbReference>
<dbReference type="Gene3D" id="3.10.450.490">
    <property type="match status" value="1"/>
</dbReference>
<dbReference type="AlphaFoldDB" id="A0A0A6RI65"/>
<feature type="non-terminal residue" evidence="7">
    <location>
        <position position="230"/>
    </location>
</feature>
<dbReference type="PANTHER" id="PTHR33478:SF1">
    <property type="entry name" value="EXTRACELLULAR METALLOPROTEINASE MEP"/>
    <property type="match status" value="1"/>
</dbReference>
<dbReference type="InterPro" id="IPR011096">
    <property type="entry name" value="FTP_domain"/>
</dbReference>
<dbReference type="GO" id="GO:0046872">
    <property type="term" value="F:metal ion binding"/>
    <property type="evidence" value="ECO:0007669"/>
    <property type="project" value="UniProtKB-KW"/>
</dbReference>
<evidence type="ECO:0000256" key="2">
    <source>
        <dbReference type="ARBA" id="ARBA00022723"/>
    </source>
</evidence>
<keyword evidence="3" id="KW-0378">Hydrolase</keyword>
<keyword evidence="2" id="KW-0479">Metal-binding</keyword>
<keyword evidence="5" id="KW-0482">Metalloprotease</keyword>
<proteinExistence type="predicted"/>
<keyword evidence="1" id="KW-0645">Protease</keyword>
<dbReference type="GO" id="GO:0008237">
    <property type="term" value="F:metallopeptidase activity"/>
    <property type="evidence" value="ECO:0007669"/>
    <property type="project" value="UniProtKB-KW"/>
</dbReference>
<evidence type="ECO:0000259" key="6">
    <source>
        <dbReference type="Pfam" id="PF07504"/>
    </source>
</evidence>
<evidence type="ECO:0000256" key="4">
    <source>
        <dbReference type="ARBA" id="ARBA00022833"/>
    </source>
</evidence>
<evidence type="ECO:0000313" key="7">
    <source>
        <dbReference type="EMBL" id="OAD20350.1"/>
    </source>
</evidence>
<dbReference type="EMBL" id="LUTY01002445">
    <property type="protein sequence ID" value="OAD20350.1"/>
    <property type="molecule type" value="Genomic_DNA"/>
</dbReference>
<evidence type="ECO:0000313" key="8">
    <source>
        <dbReference type="Proteomes" id="UP000076962"/>
    </source>
</evidence>
<evidence type="ECO:0000256" key="3">
    <source>
        <dbReference type="ARBA" id="ARBA00022801"/>
    </source>
</evidence>
<organism evidence="7 8">
    <name type="scientific">Candidatus Thiomargarita nelsonii</name>
    <dbReference type="NCBI Taxonomy" id="1003181"/>
    <lineage>
        <taxon>Bacteria</taxon>
        <taxon>Pseudomonadati</taxon>
        <taxon>Pseudomonadota</taxon>
        <taxon>Gammaproteobacteria</taxon>
        <taxon>Thiotrichales</taxon>
        <taxon>Thiotrichaceae</taxon>
        <taxon>Thiomargarita</taxon>
    </lineage>
</organism>
<dbReference type="InterPro" id="IPR050371">
    <property type="entry name" value="Fungal_virulence_M36"/>
</dbReference>
<name>A0A0A6RI65_9GAMM</name>
<protein>
    <submittedName>
        <fullName evidence="7">Elastinolytic metalloproteinase Mep</fullName>
    </submittedName>
</protein>
<sequence>MKFEKYIRFLSGAILLLYALILNSVVAAPNQEKALEIALNYLNENQAFLGLSQADLSDKVVKDQYVTQHNGVTHIYLRQEYNGIELFNGDIAIHIAKDGSVIKVNNQFVPNLSQAVNTTKPFISAIQAVQSTAQHLGLNLTTDLVIQENLGGTEKSVILTGGGISLDDIPAKLVYEQVSQGEVRLAWLVRVRQHEHWWNLRIDAVTGKVLSKNDWIVNDNDYKVFPLPSI</sequence>